<dbReference type="GO" id="GO:0042597">
    <property type="term" value="C:periplasmic space"/>
    <property type="evidence" value="ECO:0007669"/>
    <property type="project" value="UniProtKB-SubCell"/>
</dbReference>
<dbReference type="Proteomes" id="UP000308430">
    <property type="component" value="Unassembled WGS sequence"/>
</dbReference>
<sequence length="318" mass="33631">MLKTAGRFVAALAVSGVMAGSALAADALRIGVMPFVPYAGILLAKEKGWVEEELKAAGRGDVKVSWFQFAGGPPVNEAFASRNIDIAALGDSPAIAGHASGIDTRLVGLAYKGGGAQALLVRADSPIKSVKELKGKKVATLRGGNVHELLVLVLAEAGLKLSDIEFINLGLQDMGTTLIKGDIDAALVWDPVFTKLESEGQARALRDGRGLKSNLNPVIASAAVLKQDPEFVRAYLKALERGADFIRTQPAEAAAVLAPIFGLTPEQLNIAFGRSEFAPKVDGAVKDELKRSVAFMLENRLIRNAFDVERFVDTSAAQ</sequence>
<evidence type="ECO:0000313" key="10">
    <source>
        <dbReference type="Proteomes" id="UP000308430"/>
    </source>
</evidence>
<evidence type="ECO:0000313" key="9">
    <source>
        <dbReference type="EMBL" id="THF66588.1"/>
    </source>
</evidence>
<dbReference type="EMBL" id="SSOC01000002">
    <property type="protein sequence ID" value="THF66588.1"/>
    <property type="molecule type" value="Genomic_DNA"/>
</dbReference>
<gene>
    <name evidence="9" type="ORF">E6C76_07110</name>
</gene>
<evidence type="ECO:0000256" key="1">
    <source>
        <dbReference type="ARBA" id="ARBA00004418"/>
    </source>
</evidence>
<dbReference type="NCBIfam" id="TIGR01728">
    <property type="entry name" value="SsuA_fam"/>
    <property type="match status" value="1"/>
</dbReference>
<keyword evidence="10" id="KW-1185">Reference proteome</keyword>
<comment type="subcellular location">
    <subcellularLocation>
        <location evidence="1">Periplasm</location>
    </subcellularLocation>
</comment>
<comment type="function">
    <text evidence="5">Part of a binding-protein-dependent transport system for aliphatic sulfonates. Putative binding protein.</text>
</comment>
<dbReference type="Pfam" id="PF09084">
    <property type="entry name" value="NMT1"/>
    <property type="match status" value="1"/>
</dbReference>
<feature type="chain" id="PRO_5020638054" description="Putative aliphatic sulfonates-binding protein" evidence="7">
    <location>
        <begin position="25"/>
        <end position="318"/>
    </location>
</feature>
<accession>A0A4V3WCC1</accession>
<dbReference type="FunFam" id="3.40.190.10:FF:000050">
    <property type="entry name" value="Sulfonate ABC transporter substrate-binding protein"/>
    <property type="match status" value="1"/>
</dbReference>
<dbReference type="InterPro" id="IPR010067">
    <property type="entry name" value="ABC_SsuA_sub-bd"/>
</dbReference>
<feature type="domain" description="Solute-binding protein family 3/N-terminal" evidence="8">
    <location>
        <begin position="27"/>
        <end position="252"/>
    </location>
</feature>
<comment type="similarity">
    <text evidence="2">Belongs to the bacterial solute-binding protein SsuA/TauA family.</text>
</comment>
<evidence type="ECO:0000256" key="5">
    <source>
        <dbReference type="ARBA" id="ARBA00055538"/>
    </source>
</evidence>
<dbReference type="SUPFAM" id="SSF53850">
    <property type="entry name" value="Periplasmic binding protein-like II"/>
    <property type="match status" value="1"/>
</dbReference>
<keyword evidence="4 7" id="KW-0732">Signal</keyword>
<evidence type="ECO:0000256" key="3">
    <source>
        <dbReference type="ARBA" id="ARBA00022448"/>
    </source>
</evidence>
<evidence type="ECO:0000259" key="8">
    <source>
        <dbReference type="SMART" id="SM00062"/>
    </source>
</evidence>
<dbReference type="PANTHER" id="PTHR30024:SF42">
    <property type="entry name" value="ALIPHATIC SULFONATES-BINDING PROTEIN-RELATED"/>
    <property type="match status" value="1"/>
</dbReference>
<evidence type="ECO:0000256" key="4">
    <source>
        <dbReference type="ARBA" id="ARBA00022729"/>
    </source>
</evidence>
<evidence type="ECO:0000256" key="7">
    <source>
        <dbReference type="SAM" id="SignalP"/>
    </source>
</evidence>
<proteinExistence type="inferred from homology"/>
<feature type="signal peptide" evidence="7">
    <location>
        <begin position="1"/>
        <end position="24"/>
    </location>
</feature>
<evidence type="ECO:0000256" key="2">
    <source>
        <dbReference type="ARBA" id="ARBA00010742"/>
    </source>
</evidence>
<dbReference type="AlphaFoldDB" id="A0A4V3WCC1"/>
<dbReference type="SMART" id="SM00062">
    <property type="entry name" value="PBPb"/>
    <property type="match status" value="1"/>
</dbReference>
<dbReference type="RefSeq" id="WP_136347529.1">
    <property type="nucleotide sequence ID" value="NZ_SSOC01000002.1"/>
</dbReference>
<evidence type="ECO:0000256" key="6">
    <source>
        <dbReference type="ARBA" id="ARBA00070228"/>
    </source>
</evidence>
<dbReference type="GO" id="GO:0042626">
    <property type="term" value="F:ATPase-coupled transmembrane transporter activity"/>
    <property type="evidence" value="ECO:0007669"/>
    <property type="project" value="InterPro"/>
</dbReference>
<protein>
    <recommendedName>
        <fullName evidence="6">Putative aliphatic sulfonates-binding protein</fullName>
    </recommendedName>
</protein>
<dbReference type="InterPro" id="IPR001638">
    <property type="entry name" value="Solute-binding_3/MltF_N"/>
</dbReference>
<dbReference type="Gene3D" id="3.40.190.10">
    <property type="entry name" value="Periplasmic binding protein-like II"/>
    <property type="match status" value="2"/>
</dbReference>
<keyword evidence="3" id="KW-0813">Transport</keyword>
<dbReference type="InterPro" id="IPR015168">
    <property type="entry name" value="SsuA/THI5"/>
</dbReference>
<name>A0A4V3WCC1_9RHOO</name>
<reference evidence="9 10" key="1">
    <citation type="submission" date="2019-04" db="EMBL/GenBank/DDBJ databases">
        <title>Azoarcus nasutitermitis sp. nov. isolated from termite nest.</title>
        <authorList>
            <person name="Lin S.-Y."/>
            <person name="Hameed A."/>
            <person name="Hsu Y.-H."/>
            <person name="Young C.-C."/>
        </authorList>
    </citation>
    <scope>NUCLEOTIDE SEQUENCE [LARGE SCALE GENOMIC DNA]</scope>
    <source>
        <strain evidence="9 10">CC-YHH838</strain>
    </source>
</reference>
<comment type="caution">
    <text evidence="9">The sequence shown here is derived from an EMBL/GenBank/DDBJ whole genome shotgun (WGS) entry which is preliminary data.</text>
</comment>
<dbReference type="OrthoDB" id="286202at2"/>
<organism evidence="9 10">
    <name type="scientific">Pseudothauera nasutitermitis</name>
    <dbReference type="NCBI Taxonomy" id="2565930"/>
    <lineage>
        <taxon>Bacteria</taxon>
        <taxon>Pseudomonadati</taxon>
        <taxon>Pseudomonadota</taxon>
        <taxon>Betaproteobacteria</taxon>
        <taxon>Rhodocyclales</taxon>
        <taxon>Zoogloeaceae</taxon>
        <taxon>Pseudothauera</taxon>
    </lineage>
</organism>
<dbReference type="GO" id="GO:0016020">
    <property type="term" value="C:membrane"/>
    <property type="evidence" value="ECO:0007669"/>
    <property type="project" value="InterPro"/>
</dbReference>
<dbReference type="PANTHER" id="PTHR30024">
    <property type="entry name" value="ALIPHATIC SULFONATES-BINDING PROTEIN-RELATED"/>
    <property type="match status" value="1"/>
</dbReference>